<dbReference type="EMBL" id="OBDZ01000012">
    <property type="protein sequence ID" value="SNY28694.1"/>
    <property type="molecule type" value="Genomic_DNA"/>
</dbReference>
<gene>
    <name evidence="3" type="ORF">SAMN06265827_11238</name>
</gene>
<keyword evidence="3" id="KW-0540">Nuclease</keyword>
<keyword evidence="3" id="KW-0378">Hydrolase</keyword>
<accession>A0A285GZG3</accession>
<organism evidence="3 4">
    <name type="scientific">Orenia metallireducens</name>
    <dbReference type="NCBI Taxonomy" id="1413210"/>
    <lineage>
        <taxon>Bacteria</taxon>
        <taxon>Bacillati</taxon>
        <taxon>Bacillota</taxon>
        <taxon>Clostridia</taxon>
        <taxon>Halanaerobiales</taxon>
        <taxon>Halobacteroidaceae</taxon>
        <taxon>Orenia</taxon>
    </lineage>
</organism>
<dbReference type="PANTHER" id="PTHR34477:SF1">
    <property type="entry name" value="UPF0213 PROTEIN YHBQ"/>
    <property type="match status" value="1"/>
</dbReference>
<dbReference type="SMART" id="SM00465">
    <property type="entry name" value="GIYc"/>
    <property type="match status" value="1"/>
</dbReference>
<dbReference type="InterPro" id="IPR050190">
    <property type="entry name" value="UPF0213_domain"/>
</dbReference>
<protein>
    <submittedName>
        <fullName evidence="3">Putative endonuclease</fullName>
    </submittedName>
</protein>
<dbReference type="RefSeq" id="WP_097017825.1">
    <property type="nucleotide sequence ID" value="NZ_OBDZ01000012.1"/>
</dbReference>
<comment type="similarity">
    <text evidence="1">Belongs to the UPF0213 family.</text>
</comment>
<name>A0A285GZG3_9FIRM</name>
<dbReference type="OrthoDB" id="9807770at2"/>
<dbReference type="STRING" id="1413210.U472_15830"/>
<dbReference type="InterPro" id="IPR000305">
    <property type="entry name" value="GIY-YIG_endonuc"/>
</dbReference>
<dbReference type="CDD" id="cd10456">
    <property type="entry name" value="GIY-YIG_UPF0213"/>
    <property type="match status" value="1"/>
</dbReference>
<reference evidence="4" key="1">
    <citation type="submission" date="2017-09" db="EMBL/GenBank/DDBJ databases">
        <authorList>
            <person name="Varghese N."/>
            <person name="Submissions S."/>
        </authorList>
    </citation>
    <scope>NUCLEOTIDE SEQUENCE [LARGE SCALE GENOMIC DNA]</scope>
    <source>
        <strain evidence="4">MSL47</strain>
    </source>
</reference>
<dbReference type="GO" id="GO:0004519">
    <property type="term" value="F:endonuclease activity"/>
    <property type="evidence" value="ECO:0007669"/>
    <property type="project" value="UniProtKB-KW"/>
</dbReference>
<proteinExistence type="inferred from homology"/>
<dbReference type="SUPFAM" id="SSF82771">
    <property type="entry name" value="GIY-YIG endonuclease"/>
    <property type="match status" value="1"/>
</dbReference>
<evidence type="ECO:0000256" key="1">
    <source>
        <dbReference type="ARBA" id="ARBA00007435"/>
    </source>
</evidence>
<feature type="domain" description="GIY-YIG" evidence="2">
    <location>
        <begin position="1"/>
        <end position="76"/>
    </location>
</feature>
<evidence type="ECO:0000259" key="2">
    <source>
        <dbReference type="PROSITE" id="PS50164"/>
    </source>
</evidence>
<evidence type="ECO:0000313" key="3">
    <source>
        <dbReference type="EMBL" id="SNY28694.1"/>
    </source>
</evidence>
<dbReference type="InterPro" id="IPR035901">
    <property type="entry name" value="GIY-YIG_endonuc_sf"/>
</dbReference>
<keyword evidence="4" id="KW-1185">Reference proteome</keyword>
<dbReference type="AlphaFoldDB" id="A0A285GZG3"/>
<dbReference type="PANTHER" id="PTHR34477">
    <property type="entry name" value="UPF0213 PROTEIN YHBQ"/>
    <property type="match status" value="1"/>
</dbReference>
<dbReference type="PROSITE" id="PS50164">
    <property type="entry name" value="GIY_YIG"/>
    <property type="match status" value="1"/>
</dbReference>
<evidence type="ECO:0000313" key="4">
    <source>
        <dbReference type="Proteomes" id="UP000219573"/>
    </source>
</evidence>
<keyword evidence="3" id="KW-0255">Endonuclease</keyword>
<dbReference type="Pfam" id="PF01541">
    <property type="entry name" value="GIY-YIG"/>
    <property type="match status" value="1"/>
</dbReference>
<dbReference type="Gene3D" id="3.40.1440.10">
    <property type="entry name" value="GIY-YIG endonuclease"/>
    <property type="match status" value="1"/>
</dbReference>
<dbReference type="Proteomes" id="UP000219573">
    <property type="component" value="Unassembled WGS sequence"/>
</dbReference>
<sequence length="84" mass="9941">MSNYVYILQCADNTLYTGYTNDLERRINLHNSGKGAKYTRGRTPVKLRYFEEYQTKSEAMKREYAIKQLKRQDKLRLIKGDIDG</sequence>